<organism evidence="1">
    <name type="scientific">marine sediment metagenome</name>
    <dbReference type="NCBI Taxonomy" id="412755"/>
    <lineage>
        <taxon>unclassified sequences</taxon>
        <taxon>metagenomes</taxon>
        <taxon>ecological metagenomes</taxon>
    </lineage>
</organism>
<dbReference type="InterPro" id="IPR051278">
    <property type="entry name" value="HdrB/HdrD_reductase"/>
</dbReference>
<proteinExistence type="predicted"/>
<reference evidence="1" key="1">
    <citation type="journal article" date="2014" name="Front. Microbiol.">
        <title>High frequency of phylogenetically diverse reductive dehalogenase-homologous genes in deep subseafloor sedimentary metagenomes.</title>
        <authorList>
            <person name="Kawai M."/>
            <person name="Futagami T."/>
            <person name="Toyoda A."/>
            <person name="Takaki Y."/>
            <person name="Nishi S."/>
            <person name="Hori S."/>
            <person name="Arai W."/>
            <person name="Tsubouchi T."/>
            <person name="Morono Y."/>
            <person name="Uchiyama I."/>
            <person name="Ito T."/>
            <person name="Fujiyama A."/>
            <person name="Inagaki F."/>
            <person name="Takami H."/>
        </authorList>
    </citation>
    <scope>NUCLEOTIDE SEQUENCE</scope>
    <source>
        <strain evidence="1">Expedition CK06-06</strain>
    </source>
</reference>
<accession>X1EK21</accession>
<dbReference type="PANTHER" id="PTHR42947">
    <property type="entry name" value="COB--COM HETERODISULFIDE REDUCTASE SUBUNIT B 1"/>
    <property type="match status" value="1"/>
</dbReference>
<evidence type="ECO:0008006" key="2">
    <source>
        <dbReference type="Google" id="ProtNLM"/>
    </source>
</evidence>
<feature type="non-terminal residue" evidence="1">
    <location>
        <position position="1"/>
    </location>
</feature>
<comment type="caution">
    <text evidence="1">The sequence shown here is derived from an EMBL/GenBank/DDBJ whole genome shotgun (WGS) entry which is preliminary data.</text>
</comment>
<gene>
    <name evidence="1" type="ORF">S01H4_57662</name>
</gene>
<evidence type="ECO:0000313" key="1">
    <source>
        <dbReference type="EMBL" id="GAH08973.1"/>
    </source>
</evidence>
<dbReference type="PANTHER" id="PTHR42947:SF1">
    <property type="entry name" value="COB--COM HETERODISULFIDE REDUCTASE SUBUNIT B 1"/>
    <property type="match status" value="1"/>
</dbReference>
<dbReference type="EMBL" id="BART01033590">
    <property type="protein sequence ID" value="GAH08973.1"/>
    <property type="molecule type" value="Genomic_DNA"/>
</dbReference>
<name>X1EK21_9ZZZZ</name>
<protein>
    <recommendedName>
        <fullName evidence="2">Cysteine-rich domain-containing protein</fullName>
    </recommendedName>
</protein>
<sequence>ICEMKFNDLVKNQIDALITVCPACTTQYDLHGRKIARKSDKPMEIPVIHLPEIMALAFGINPKSENMDIMKRAIRPRKLLEKLKIEI</sequence>
<dbReference type="AlphaFoldDB" id="X1EK21"/>